<feature type="transmembrane region" description="Helical" evidence="6">
    <location>
        <begin position="157"/>
        <end position="179"/>
    </location>
</feature>
<comment type="subcellular location">
    <subcellularLocation>
        <location evidence="1">Cell membrane</location>
        <topology evidence="1">Multi-pass membrane protein</topology>
    </subcellularLocation>
</comment>
<dbReference type="GO" id="GO:0005886">
    <property type="term" value="C:plasma membrane"/>
    <property type="evidence" value="ECO:0007669"/>
    <property type="project" value="UniProtKB-SubCell"/>
</dbReference>
<name>A0A5C4XS74_9HYPH</name>
<keyword evidence="2" id="KW-1003">Cell membrane</keyword>
<evidence type="ECO:0000256" key="3">
    <source>
        <dbReference type="ARBA" id="ARBA00022692"/>
    </source>
</evidence>
<evidence type="ECO:0000313" key="7">
    <source>
        <dbReference type="EMBL" id="TNM65474.1"/>
    </source>
</evidence>
<keyword evidence="3 6" id="KW-0812">Transmembrane</keyword>
<evidence type="ECO:0000256" key="1">
    <source>
        <dbReference type="ARBA" id="ARBA00004651"/>
    </source>
</evidence>
<protein>
    <submittedName>
        <fullName evidence="7">UPF0104 family protein</fullName>
    </submittedName>
</protein>
<evidence type="ECO:0000256" key="6">
    <source>
        <dbReference type="SAM" id="Phobius"/>
    </source>
</evidence>
<feature type="transmembrane region" description="Helical" evidence="6">
    <location>
        <begin position="236"/>
        <end position="260"/>
    </location>
</feature>
<evidence type="ECO:0000313" key="8">
    <source>
        <dbReference type="Proteomes" id="UP000311605"/>
    </source>
</evidence>
<dbReference type="Proteomes" id="UP000311605">
    <property type="component" value="Unassembled WGS sequence"/>
</dbReference>
<reference evidence="7 8" key="1">
    <citation type="submission" date="2019-06" db="EMBL/GenBank/DDBJ databases">
        <title>The draft genome of Rhizobium smilacinae PTYR-5.</title>
        <authorList>
            <person name="Liu L."/>
            <person name="Li L."/>
            <person name="Zhang X."/>
        </authorList>
    </citation>
    <scope>NUCLEOTIDE SEQUENCE [LARGE SCALE GENOMIC DNA]</scope>
    <source>
        <strain evidence="7 8">PTYR-5</strain>
    </source>
</reference>
<dbReference type="OrthoDB" id="145485at2"/>
<feature type="transmembrane region" description="Helical" evidence="6">
    <location>
        <begin position="280"/>
        <end position="305"/>
    </location>
</feature>
<sequence>MTFKKYLWPVVGGLTIALSAWLLYKELRGLSLDDLWVSLAAIPKTHWCLAAGSSLVAYWALAGYDRIALMHLGRKIDWLFITVCSFTTYALSHNIGASVVSGAVVRYRAYSTRGMTPAEIGVLIAMCSFTFILGTLMLIGIILVIEPEVIERFGDLIPVEASAAMGYVLLVLIGLYVVASFMKLKPLTLRLAKFGSVNIVYPAPRVVLPQLLIAPIELIGAAGIIYFALPEAGNPGYMIVLGIFLVSFSAALLSHAPGGLGVLELVFVMGLPDMNPADVIAALLVFRLFYLIIPFIMALVVIFVFERSQFRRNDPLDMQRAKQQEEP</sequence>
<keyword evidence="4 6" id="KW-1133">Transmembrane helix</keyword>
<keyword evidence="5 6" id="KW-0472">Membrane</keyword>
<proteinExistence type="predicted"/>
<gene>
    <name evidence="7" type="ORF">FHP24_04180</name>
</gene>
<dbReference type="AlphaFoldDB" id="A0A5C4XS74"/>
<feature type="transmembrane region" description="Helical" evidence="6">
    <location>
        <begin position="207"/>
        <end position="229"/>
    </location>
</feature>
<accession>A0A5C4XS74</accession>
<dbReference type="InterPro" id="IPR022791">
    <property type="entry name" value="L-PG_synthase/AglD"/>
</dbReference>
<evidence type="ECO:0000256" key="4">
    <source>
        <dbReference type="ARBA" id="ARBA00022989"/>
    </source>
</evidence>
<feature type="transmembrane region" description="Helical" evidence="6">
    <location>
        <begin position="120"/>
        <end position="145"/>
    </location>
</feature>
<dbReference type="RefSeq" id="WP_139673263.1">
    <property type="nucleotide sequence ID" value="NZ_VDMN01000001.1"/>
</dbReference>
<organism evidence="7 8">
    <name type="scientific">Aliirhizobium smilacinae</name>
    <dbReference type="NCBI Taxonomy" id="1395944"/>
    <lineage>
        <taxon>Bacteria</taxon>
        <taxon>Pseudomonadati</taxon>
        <taxon>Pseudomonadota</taxon>
        <taxon>Alphaproteobacteria</taxon>
        <taxon>Hyphomicrobiales</taxon>
        <taxon>Rhizobiaceae</taxon>
        <taxon>Aliirhizobium</taxon>
    </lineage>
</organism>
<evidence type="ECO:0000256" key="2">
    <source>
        <dbReference type="ARBA" id="ARBA00022475"/>
    </source>
</evidence>
<dbReference type="Pfam" id="PF03706">
    <property type="entry name" value="LPG_synthase_TM"/>
    <property type="match status" value="1"/>
</dbReference>
<feature type="transmembrane region" description="Helical" evidence="6">
    <location>
        <begin position="76"/>
        <end position="100"/>
    </location>
</feature>
<evidence type="ECO:0000256" key="5">
    <source>
        <dbReference type="ARBA" id="ARBA00023136"/>
    </source>
</evidence>
<dbReference type="EMBL" id="VDMN01000001">
    <property type="protein sequence ID" value="TNM65474.1"/>
    <property type="molecule type" value="Genomic_DNA"/>
</dbReference>
<keyword evidence="8" id="KW-1185">Reference proteome</keyword>
<feature type="transmembrane region" description="Helical" evidence="6">
    <location>
        <begin position="44"/>
        <end position="64"/>
    </location>
</feature>
<feature type="transmembrane region" description="Helical" evidence="6">
    <location>
        <begin position="7"/>
        <end position="24"/>
    </location>
</feature>
<comment type="caution">
    <text evidence="7">The sequence shown here is derived from an EMBL/GenBank/DDBJ whole genome shotgun (WGS) entry which is preliminary data.</text>
</comment>